<reference evidence="9" key="1">
    <citation type="submission" date="2016-03" db="EMBL/GenBank/DDBJ databases">
        <authorList>
            <person name="Guldener U."/>
        </authorList>
    </citation>
    <scope>NUCLEOTIDE SEQUENCE [LARGE SCALE GENOMIC DNA]</scope>
    <source>
        <strain evidence="9">04CH-RAC-A.6.1</strain>
    </source>
</reference>
<evidence type="ECO:0008006" key="10">
    <source>
        <dbReference type="Google" id="ProtNLM"/>
    </source>
</evidence>
<dbReference type="PANTHER" id="PTHR12618:SF20">
    <property type="entry name" value="PHD AND RING FINGER DOMAIN-CONTAINING PROTEIN 1"/>
    <property type="match status" value="1"/>
</dbReference>
<dbReference type="PROSITE" id="PS01359">
    <property type="entry name" value="ZF_PHD_1"/>
    <property type="match status" value="1"/>
</dbReference>
<dbReference type="InterPro" id="IPR001841">
    <property type="entry name" value="Znf_RING"/>
</dbReference>
<dbReference type="SMART" id="SM00184">
    <property type="entry name" value="RING"/>
    <property type="match status" value="2"/>
</dbReference>
<dbReference type="PROSITE" id="PS50016">
    <property type="entry name" value="ZF_PHD_2"/>
    <property type="match status" value="1"/>
</dbReference>
<evidence type="ECO:0000259" key="7">
    <source>
        <dbReference type="PROSITE" id="PS50089"/>
    </source>
</evidence>
<dbReference type="AlphaFoldDB" id="A0A1E1KZ03"/>
<evidence type="ECO:0000256" key="4">
    <source>
        <dbReference type="PROSITE-ProRule" id="PRU00175"/>
    </source>
</evidence>
<dbReference type="EMBL" id="FJUX01000062">
    <property type="protein sequence ID" value="CZT03484.1"/>
    <property type="molecule type" value="Genomic_DNA"/>
</dbReference>
<evidence type="ECO:0000256" key="2">
    <source>
        <dbReference type="ARBA" id="ARBA00022771"/>
    </source>
</evidence>
<sequence>MADSCIVCLEDLDAVPDTALHDDLLDTGEVAALSTNLPPPHPSKTTKNLAIALIKPCNHILHDECLREWSQQANSCPICRQAFNLVEVLDKVGGTVLSEYEVEDKKQVAEFDPSAWIEEEEEEEPARPCPICGEADQEEVLLLCDACDAPYHTHCTGLDRVPNGHWFCMECEHDGAYERAASPSGIPLTGRLGPRTLATVRRTRHRTRTDHWQGAWSMLSSRIHDVTGLDLDFSDDDQNLATYRETQHRTTNERRQFSQWQRRINIATRQGAREAFRAAIPADVRPETPVESIEETKAWGAFEKAKEIDTVSPNRRKRKSRSITASPSQGPSAPAETERKLKRPRTRRVLDRPEPVASPSISSSSRPPVARLASPTARILNDVSGQPSFLSSLLKEVEMNPSSEDERSVVSSTTNIAPNRVTSPVDYSSPAASPTSSSPYHTPRAMSATPPPHITKRSRSPLRLTSRVEPIFPPANYSPNRSPPGKRSEQDHQCSSPTNEIRQPRPRQRTVRLPRSEDTSPVRAAMTIEAKEGINRIVKSALAPHWKGAELTKEQYAEINRDISRKLYEIVAEQRVNDEMGNELVKIATTEVAIAVKQLTA</sequence>
<feature type="compositionally biased region" description="Polar residues" evidence="5">
    <location>
        <begin position="322"/>
        <end position="331"/>
    </location>
</feature>
<feature type="compositionally biased region" description="Low complexity" evidence="5">
    <location>
        <begin position="427"/>
        <end position="443"/>
    </location>
</feature>
<evidence type="ECO:0000313" key="8">
    <source>
        <dbReference type="EMBL" id="CZT03484.1"/>
    </source>
</evidence>
<feature type="compositionally biased region" description="Polar residues" evidence="5">
    <location>
        <begin position="409"/>
        <end position="426"/>
    </location>
</feature>
<feature type="domain" description="RING-type" evidence="7">
    <location>
        <begin position="5"/>
        <end position="80"/>
    </location>
</feature>
<evidence type="ECO:0000313" key="9">
    <source>
        <dbReference type="Proteomes" id="UP000178912"/>
    </source>
</evidence>
<dbReference type="Proteomes" id="UP000178912">
    <property type="component" value="Unassembled WGS sequence"/>
</dbReference>
<organism evidence="8 9">
    <name type="scientific">Rhynchosporium agropyri</name>
    <dbReference type="NCBI Taxonomy" id="914238"/>
    <lineage>
        <taxon>Eukaryota</taxon>
        <taxon>Fungi</taxon>
        <taxon>Dikarya</taxon>
        <taxon>Ascomycota</taxon>
        <taxon>Pezizomycotina</taxon>
        <taxon>Leotiomycetes</taxon>
        <taxon>Helotiales</taxon>
        <taxon>Ploettnerulaceae</taxon>
        <taxon>Rhynchosporium</taxon>
    </lineage>
</organism>
<dbReference type="OrthoDB" id="8062037at2759"/>
<dbReference type="InterPro" id="IPR019787">
    <property type="entry name" value="Znf_PHD-finger"/>
</dbReference>
<dbReference type="Pfam" id="PF00628">
    <property type="entry name" value="PHD"/>
    <property type="match status" value="1"/>
</dbReference>
<keyword evidence="2 4" id="KW-0863">Zinc-finger</keyword>
<dbReference type="Pfam" id="PF13639">
    <property type="entry name" value="zf-RING_2"/>
    <property type="match status" value="1"/>
</dbReference>
<feature type="region of interest" description="Disordered" evidence="5">
    <location>
        <begin position="397"/>
        <end position="520"/>
    </location>
</feature>
<protein>
    <recommendedName>
        <fullName evidence="10">PHD and RING finger domain protein</fullName>
    </recommendedName>
</protein>
<dbReference type="GO" id="GO:0008270">
    <property type="term" value="F:zinc ion binding"/>
    <property type="evidence" value="ECO:0007669"/>
    <property type="project" value="UniProtKB-KW"/>
</dbReference>
<evidence type="ECO:0000256" key="5">
    <source>
        <dbReference type="SAM" id="MobiDB-lite"/>
    </source>
</evidence>
<evidence type="ECO:0000256" key="1">
    <source>
        <dbReference type="ARBA" id="ARBA00022723"/>
    </source>
</evidence>
<feature type="domain" description="PHD-type" evidence="6">
    <location>
        <begin position="126"/>
        <end position="174"/>
    </location>
</feature>
<dbReference type="SMART" id="SM00249">
    <property type="entry name" value="PHD"/>
    <property type="match status" value="1"/>
</dbReference>
<dbReference type="Gene3D" id="3.30.40.10">
    <property type="entry name" value="Zinc/RING finger domain, C3HC4 (zinc finger)"/>
    <property type="match status" value="2"/>
</dbReference>
<dbReference type="PANTHER" id="PTHR12618">
    <property type="entry name" value="PHD AND RING FINGER DOMAIN-CONTAINING PROTEIN 1"/>
    <property type="match status" value="1"/>
</dbReference>
<accession>A0A1E1KZ03</accession>
<keyword evidence="1" id="KW-0479">Metal-binding</keyword>
<gene>
    <name evidence="8" type="ORF">RAG0_10216</name>
</gene>
<dbReference type="InterPro" id="IPR011011">
    <property type="entry name" value="Znf_FYVE_PHD"/>
</dbReference>
<dbReference type="InterPro" id="IPR047157">
    <property type="entry name" value="PHRF1/Atg35"/>
</dbReference>
<dbReference type="PROSITE" id="PS50089">
    <property type="entry name" value="ZF_RING_2"/>
    <property type="match status" value="1"/>
</dbReference>
<feature type="region of interest" description="Disordered" evidence="5">
    <location>
        <begin position="309"/>
        <end position="372"/>
    </location>
</feature>
<keyword evidence="3" id="KW-0862">Zinc</keyword>
<dbReference type="InterPro" id="IPR001965">
    <property type="entry name" value="Znf_PHD"/>
</dbReference>
<feature type="compositionally biased region" description="Low complexity" evidence="5">
    <location>
        <begin position="355"/>
        <end position="371"/>
    </location>
</feature>
<evidence type="ECO:0000256" key="3">
    <source>
        <dbReference type="ARBA" id="ARBA00022833"/>
    </source>
</evidence>
<dbReference type="InterPro" id="IPR013083">
    <property type="entry name" value="Znf_RING/FYVE/PHD"/>
</dbReference>
<dbReference type="InterPro" id="IPR019786">
    <property type="entry name" value="Zinc_finger_PHD-type_CS"/>
</dbReference>
<evidence type="ECO:0000259" key="6">
    <source>
        <dbReference type="PROSITE" id="PS50016"/>
    </source>
</evidence>
<name>A0A1E1KZ03_9HELO</name>
<proteinExistence type="predicted"/>
<keyword evidence="9" id="KW-1185">Reference proteome</keyword>
<dbReference type="SUPFAM" id="SSF57850">
    <property type="entry name" value="RING/U-box"/>
    <property type="match status" value="1"/>
</dbReference>
<dbReference type="SUPFAM" id="SSF57903">
    <property type="entry name" value="FYVE/PHD zinc finger"/>
    <property type="match status" value="1"/>
</dbReference>